<dbReference type="AlphaFoldDB" id="A0AAV0PIT8"/>
<dbReference type="SUPFAM" id="SSF51445">
    <property type="entry name" value="(Trans)glycosidases"/>
    <property type="match status" value="1"/>
</dbReference>
<evidence type="ECO:0000313" key="1">
    <source>
        <dbReference type="EMBL" id="CAI0470539.1"/>
    </source>
</evidence>
<organism evidence="1 2">
    <name type="scientific">Linum tenue</name>
    <dbReference type="NCBI Taxonomy" id="586396"/>
    <lineage>
        <taxon>Eukaryota</taxon>
        <taxon>Viridiplantae</taxon>
        <taxon>Streptophyta</taxon>
        <taxon>Embryophyta</taxon>
        <taxon>Tracheophyta</taxon>
        <taxon>Spermatophyta</taxon>
        <taxon>Magnoliopsida</taxon>
        <taxon>eudicotyledons</taxon>
        <taxon>Gunneridae</taxon>
        <taxon>Pentapetalae</taxon>
        <taxon>rosids</taxon>
        <taxon>fabids</taxon>
        <taxon>Malpighiales</taxon>
        <taxon>Linaceae</taxon>
        <taxon>Linum</taxon>
    </lineage>
</organism>
<accession>A0AAV0PIT8</accession>
<dbReference type="InterPro" id="IPR044846">
    <property type="entry name" value="GH10"/>
</dbReference>
<gene>
    <name evidence="1" type="ORF">LITE_LOCUS38599</name>
</gene>
<dbReference type="Gene3D" id="3.20.20.80">
    <property type="entry name" value="Glycosidases"/>
    <property type="match status" value="1"/>
</dbReference>
<dbReference type="PANTHER" id="PTHR31490">
    <property type="entry name" value="GLYCOSYL HYDROLASE"/>
    <property type="match status" value="1"/>
</dbReference>
<dbReference type="Proteomes" id="UP001154282">
    <property type="component" value="Unassembled WGS sequence"/>
</dbReference>
<dbReference type="InterPro" id="IPR017853">
    <property type="entry name" value="GH"/>
</dbReference>
<dbReference type="GO" id="GO:0004553">
    <property type="term" value="F:hydrolase activity, hydrolyzing O-glycosyl compounds"/>
    <property type="evidence" value="ECO:0007669"/>
    <property type="project" value="InterPro"/>
</dbReference>
<dbReference type="PANTHER" id="PTHR31490:SF52">
    <property type="entry name" value="ENDO-1,4-BETA-XYLANASE 5-RELATED"/>
    <property type="match status" value="1"/>
</dbReference>
<proteinExistence type="predicted"/>
<comment type="caution">
    <text evidence="1">The sequence shown here is derived from an EMBL/GenBank/DDBJ whole genome shotgun (WGS) entry which is preliminary data.</text>
</comment>
<sequence>MLRRKFFGRAHEIDRNVRLFMNEYNTVENNATTLRIRAALDLYGSMGLPLWLTEVSVDQGPYQGEYLEQILREGYSHPAVEGIIMFGGPEEAGYKELTLADYEFMNTEAGDVVDRLLGEWKSPITEAEADEEGFCEASLFYGDYEIAVRKVGANSVTSLISYKLSSARPGETVVHLRVG</sequence>
<protein>
    <submittedName>
        <fullName evidence="1">Uncharacterized protein</fullName>
    </submittedName>
</protein>
<dbReference type="EMBL" id="CAMGYJ010000009">
    <property type="protein sequence ID" value="CAI0470539.1"/>
    <property type="molecule type" value="Genomic_DNA"/>
</dbReference>
<evidence type="ECO:0000313" key="2">
    <source>
        <dbReference type="Proteomes" id="UP001154282"/>
    </source>
</evidence>
<reference evidence="1" key="1">
    <citation type="submission" date="2022-08" db="EMBL/GenBank/DDBJ databases">
        <authorList>
            <person name="Gutierrez-Valencia J."/>
        </authorList>
    </citation>
    <scope>NUCLEOTIDE SEQUENCE</scope>
</reference>
<name>A0AAV0PIT8_9ROSI</name>
<dbReference type="GO" id="GO:0005975">
    <property type="term" value="P:carbohydrate metabolic process"/>
    <property type="evidence" value="ECO:0007669"/>
    <property type="project" value="InterPro"/>
</dbReference>
<keyword evidence="2" id="KW-1185">Reference proteome</keyword>